<protein>
    <submittedName>
        <fullName evidence="5">Galactose oxidase/kelch repeat superfamily protein</fullName>
    </submittedName>
</protein>
<dbReference type="PANTHER" id="PTHR47435">
    <property type="entry name" value="KELCH REPEAT PROTEIN (AFU_ORTHOLOGUE AFUA_5G12780)"/>
    <property type="match status" value="1"/>
</dbReference>
<evidence type="ECO:0000256" key="1">
    <source>
        <dbReference type="ARBA" id="ARBA00001954"/>
    </source>
</evidence>
<dbReference type="SUPFAM" id="SSF117281">
    <property type="entry name" value="Kelch motif"/>
    <property type="match status" value="1"/>
</dbReference>
<accession>A0ABD1RZ70</accession>
<comment type="caution">
    <text evidence="5">The sequence shown here is derived from an EMBL/GenBank/DDBJ whole genome shotgun (WGS) entry which is preliminary data.</text>
</comment>
<name>A0ABD1RZ70_9LAMI</name>
<dbReference type="PANTHER" id="PTHR47435:SF4">
    <property type="entry name" value="KELCH REPEAT PROTEIN (AFU_ORTHOLOGUE AFUA_5G12780)"/>
    <property type="match status" value="1"/>
</dbReference>
<gene>
    <name evidence="5" type="ORF">Fot_37508</name>
</gene>
<organism evidence="5 6">
    <name type="scientific">Forsythia ovata</name>
    <dbReference type="NCBI Taxonomy" id="205694"/>
    <lineage>
        <taxon>Eukaryota</taxon>
        <taxon>Viridiplantae</taxon>
        <taxon>Streptophyta</taxon>
        <taxon>Embryophyta</taxon>
        <taxon>Tracheophyta</taxon>
        <taxon>Spermatophyta</taxon>
        <taxon>Magnoliopsida</taxon>
        <taxon>eudicotyledons</taxon>
        <taxon>Gunneridae</taxon>
        <taxon>Pentapetalae</taxon>
        <taxon>asterids</taxon>
        <taxon>lamiids</taxon>
        <taxon>Lamiales</taxon>
        <taxon>Oleaceae</taxon>
        <taxon>Forsythieae</taxon>
        <taxon>Forsythia</taxon>
    </lineage>
</organism>
<dbReference type="Pfam" id="PF24681">
    <property type="entry name" value="Kelch_KLHDC2_KLHL20_DRC7"/>
    <property type="match status" value="1"/>
</dbReference>
<dbReference type="Gene3D" id="2.120.10.80">
    <property type="entry name" value="Kelch-type beta propeller"/>
    <property type="match status" value="1"/>
</dbReference>
<reference evidence="6" key="1">
    <citation type="submission" date="2024-07" db="EMBL/GenBank/DDBJ databases">
        <title>Two chromosome-level genome assemblies of Korean endemic species Abeliophyllum distichum and Forsythia ovata (Oleaceae).</title>
        <authorList>
            <person name="Jang H."/>
        </authorList>
    </citation>
    <scope>NUCLEOTIDE SEQUENCE [LARGE SCALE GENOMIC DNA]</scope>
</reference>
<proteinExistence type="predicted"/>
<sequence length="126" mass="14179">MWVIYDEVHHMQLDQKGTGPGARSSHAITIIGEKFYAFGGEFRPCVPVDNTIYVFDLNDQTWPIADATGKIPHPRVGVTMASVAETIYVFGRRDATHKELNELYSFNTVTNKWTLLLVARLGPSLR</sequence>
<evidence type="ECO:0000256" key="4">
    <source>
        <dbReference type="ARBA" id="ARBA00023004"/>
    </source>
</evidence>
<keyword evidence="2" id="KW-0880">Kelch repeat</keyword>
<dbReference type="GO" id="GO:0019760">
    <property type="term" value="P:glucosinolate metabolic process"/>
    <property type="evidence" value="ECO:0007669"/>
    <property type="project" value="UniProtKB-ARBA"/>
</dbReference>
<dbReference type="InterPro" id="IPR015915">
    <property type="entry name" value="Kelch-typ_b-propeller"/>
</dbReference>
<dbReference type="EMBL" id="JBFOLJ010000011">
    <property type="protein sequence ID" value="KAL2493751.1"/>
    <property type="molecule type" value="Genomic_DNA"/>
</dbReference>
<dbReference type="Proteomes" id="UP001604277">
    <property type="component" value="Unassembled WGS sequence"/>
</dbReference>
<evidence type="ECO:0000313" key="5">
    <source>
        <dbReference type="EMBL" id="KAL2493751.1"/>
    </source>
</evidence>
<keyword evidence="3" id="KW-0677">Repeat</keyword>
<evidence type="ECO:0000256" key="3">
    <source>
        <dbReference type="ARBA" id="ARBA00022737"/>
    </source>
</evidence>
<comment type="cofactor">
    <cofactor evidence="1">
        <name>Fe(2+)</name>
        <dbReference type="ChEBI" id="CHEBI:29033"/>
    </cofactor>
</comment>
<evidence type="ECO:0000313" key="6">
    <source>
        <dbReference type="Proteomes" id="UP001604277"/>
    </source>
</evidence>
<keyword evidence="6" id="KW-1185">Reference proteome</keyword>
<keyword evidence="4" id="KW-0408">Iron</keyword>
<dbReference type="AlphaFoldDB" id="A0ABD1RZ70"/>
<evidence type="ECO:0000256" key="2">
    <source>
        <dbReference type="ARBA" id="ARBA00022441"/>
    </source>
</evidence>